<keyword evidence="2" id="KW-1185">Reference proteome</keyword>
<evidence type="ECO:0000313" key="2">
    <source>
        <dbReference type="Proteomes" id="UP001303046"/>
    </source>
</evidence>
<gene>
    <name evidence="1" type="primary">Necator_chrV.g17808</name>
    <name evidence="1" type="ORF">RB195_013018</name>
</gene>
<comment type="caution">
    <text evidence="1">The sequence shown here is derived from an EMBL/GenBank/DDBJ whole genome shotgun (WGS) entry which is preliminary data.</text>
</comment>
<evidence type="ECO:0000313" key="1">
    <source>
        <dbReference type="EMBL" id="KAK6753776.1"/>
    </source>
</evidence>
<protein>
    <recommendedName>
        <fullName evidence="3">MAM domain-containing protein</fullName>
    </recommendedName>
</protein>
<sequence length="406" mass="45757">MDKCQYKPPYNAEEILAASSVYPMPDALTVSAGGRITCGFDDEREYCSWHNALDADLRRVFIWDLKHSNDKHPYVLVAVDSRRPTPAVVKSSKKNAITGPNPLNFTIPHSVDPITVRIEILNINSQDILLIDNLYYEGRICELIEENETTGVTDETLVTISPISIEPQLLIHKISRDASIDPIDVQTIIDVPEGQEAVTNQREKGDNEQIVHDLENTRPSNLNQLLQLNTEAFGKAADFVACEALACDFNHNHSCFYNLNGFGSTSPWLIGTAFVGNRHTGIQRLNQEDSKRVGFAYVGKDHVDESNEIFVMESPKFTLSTNATLVFDVYLRSHSPRLKACIDSFDDCPYESPRVSAHEFWLLDNSVELPRGVRKVYFIATSVRQNQYLAIDRLRVLLNGEPCEDR</sequence>
<name>A0ABR1DWA6_NECAM</name>
<reference evidence="1 2" key="1">
    <citation type="submission" date="2023-08" db="EMBL/GenBank/DDBJ databases">
        <title>A Necator americanus chromosomal reference genome.</title>
        <authorList>
            <person name="Ilik V."/>
            <person name="Petrzelkova K.J."/>
            <person name="Pardy F."/>
            <person name="Fuh T."/>
            <person name="Niatou-Singa F.S."/>
            <person name="Gouil Q."/>
            <person name="Baker L."/>
            <person name="Ritchie M.E."/>
            <person name="Jex A.R."/>
            <person name="Gazzola D."/>
            <person name="Li H."/>
            <person name="Toshio Fujiwara R."/>
            <person name="Zhan B."/>
            <person name="Aroian R.V."/>
            <person name="Pafco B."/>
            <person name="Schwarz E.M."/>
        </authorList>
    </citation>
    <scope>NUCLEOTIDE SEQUENCE [LARGE SCALE GENOMIC DNA]</scope>
    <source>
        <strain evidence="1 2">Aroian</strain>
        <tissue evidence="1">Whole animal</tissue>
    </source>
</reference>
<organism evidence="1 2">
    <name type="scientific">Necator americanus</name>
    <name type="common">Human hookworm</name>
    <dbReference type="NCBI Taxonomy" id="51031"/>
    <lineage>
        <taxon>Eukaryota</taxon>
        <taxon>Metazoa</taxon>
        <taxon>Ecdysozoa</taxon>
        <taxon>Nematoda</taxon>
        <taxon>Chromadorea</taxon>
        <taxon>Rhabditida</taxon>
        <taxon>Rhabditina</taxon>
        <taxon>Rhabditomorpha</taxon>
        <taxon>Strongyloidea</taxon>
        <taxon>Ancylostomatidae</taxon>
        <taxon>Bunostominae</taxon>
        <taxon>Necator</taxon>
    </lineage>
</organism>
<proteinExistence type="predicted"/>
<dbReference type="EMBL" id="JAVFWL010000005">
    <property type="protein sequence ID" value="KAK6753776.1"/>
    <property type="molecule type" value="Genomic_DNA"/>
</dbReference>
<accession>A0ABR1DWA6</accession>
<dbReference type="Proteomes" id="UP001303046">
    <property type="component" value="Unassembled WGS sequence"/>
</dbReference>
<evidence type="ECO:0008006" key="3">
    <source>
        <dbReference type="Google" id="ProtNLM"/>
    </source>
</evidence>